<evidence type="ECO:0000313" key="1">
    <source>
        <dbReference type="EMBL" id="KAK7495701.1"/>
    </source>
</evidence>
<sequence length="94" mass="10034">MTALPCRKNSNSGAAGFVSSVPLTTSAPPEMTCNAHSCACAQCPPGPVPTMQLNNPSLPIIRFYETRKLATASQRGRYLENGRGRLATVYCLFA</sequence>
<gene>
    <name evidence="1" type="ORF">BaRGS_00013148</name>
</gene>
<dbReference type="EMBL" id="JACVVK020000073">
    <property type="protein sequence ID" value="KAK7495701.1"/>
    <property type="molecule type" value="Genomic_DNA"/>
</dbReference>
<dbReference type="AlphaFoldDB" id="A0ABD0L829"/>
<name>A0ABD0L829_9CAEN</name>
<accession>A0ABD0L829</accession>
<proteinExistence type="predicted"/>
<keyword evidence="2" id="KW-1185">Reference proteome</keyword>
<comment type="caution">
    <text evidence="1">The sequence shown here is derived from an EMBL/GenBank/DDBJ whole genome shotgun (WGS) entry which is preliminary data.</text>
</comment>
<dbReference type="Proteomes" id="UP001519460">
    <property type="component" value="Unassembled WGS sequence"/>
</dbReference>
<protein>
    <submittedName>
        <fullName evidence="1">Uncharacterized protein</fullName>
    </submittedName>
</protein>
<reference evidence="1 2" key="1">
    <citation type="journal article" date="2023" name="Sci. Data">
        <title>Genome assembly of the Korean intertidal mud-creeper Batillaria attramentaria.</title>
        <authorList>
            <person name="Patra A.K."/>
            <person name="Ho P.T."/>
            <person name="Jun S."/>
            <person name="Lee S.J."/>
            <person name="Kim Y."/>
            <person name="Won Y.J."/>
        </authorList>
    </citation>
    <scope>NUCLEOTIDE SEQUENCE [LARGE SCALE GENOMIC DNA]</scope>
    <source>
        <strain evidence="1">Wonlab-2016</strain>
    </source>
</reference>
<evidence type="ECO:0000313" key="2">
    <source>
        <dbReference type="Proteomes" id="UP001519460"/>
    </source>
</evidence>
<organism evidence="1 2">
    <name type="scientific">Batillaria attramentaria</name>
    <dbReference type="NCBI Taxonomy" id="370345"/>
    <lineage>
        <taxon>Eukaryota</taxon>
        <taxon>Metazoa</taxon>
        <taxon>Spiralia</taxon>
        <taxon>Lophotrochozoa</taxon>
        <taxon>Mollusca</taxon>
        <taxon>Gastropoda</taxon>
        <taxon>Caenogastropoda</taxon>
        <taxon>Sorbeoconcha</taxon>
        <taxon>Cerithioidea</taxon>
        <taxon>Batillariidae</taxon>
        <taxon>Batillaria</taxon>
    </lineage>
</organism>